<evidence type="ECO:0000256" key="1">
    <source>
        <dbReference type="ARBA" id="ARBA00004141"/>
    </source>
</evidence>
<keyword evidence="7" id="KW-1185">Reference proteome</keyword>
<feature type="transmembrane region" description="Helical" evidence="5">
    <location>
        <begin position="76"/>
        <end position="98"/>
    </location>
</feature>
<dbReference type="PANTHER" id="PTHR11706:SF2">
    <property type="entry name" value="TRANSPORTER PROTEIN"/>
    <property type="match status" value="1"/>
</dbReference>
<feature type="transmembrane region" description="Helical" evidence="5">
    <location>
        <begin position="330"/>
        <end position="354"/>
    </location>
</feature>
<protein>
    <submittedName>
        <fullName evidence="6">Mn2+ and Fe2+ transporters of the NRAMP family</fullName>
    </submittedName>
</protein>
<feature type="transmembrane region" description="Helical" evidence="5">
    <location>
        <begin position="366"/>
        <end position="391"/>
    </location>
</feature>
<gene>
    <name evidence="6" type="ORF">SAMN04488524_0979</name>
</gene>
<dbReference type="GO" id="GO:0034755">
    <property type="term" value="P:iron ion transmembrane transport"/>
    <property type="evidence" value="ECO:0007669"/>
    <property type="project" value="TreeGrafter"/>
</dbReference>
<keyword evidence="4 5" id="KW-0472">Membrane</keyword>
<dbReference type="Pfam" id="PF01566">
    <property type="entry name" value="Nramp"/>
    <property type="match status" value="1"/>
</dbReference>
<keyword evidence="3 5" id="KW-1133">Transmembrane helix</keyword>
<dbReference type="GO" id="GO:0005384">
    <property type="term" value="F:manganese ion transmembrane transporter activity"/>
    <property type="evidence" value="ECO:0007669"/>
    <property type="project" value="TreeGrafter"/>
</dbReference>
<dbReference type="EMBL" id="FWXT01000001">
    <property type="protein sequence ID" value="SMC51921.1"/>
    <property type="molecule type" value="Genomic_DNA"/>
</dbReference>
<dbReference type="OrthoDB" id="141480at2"/>
<evidence type="ECO:0000256" key="4">
    <source>
        <dbReference type="ARBA" id="ARBA00023136"/>
    </source>
</evidence>
<feature type="transmembrane region" description="Helical" evidence="5">
    <location>
        <begin position="222"/>
        <end position="249"/>
    </location>
</feature>
<proteinExistence type="predicted"/>
<keyword evidence="2 5" id="KW-0812">Transmembrane</keyword>
<sequence>MKQANNRSVLIGAAFLMATSAIGPGFLTQTTVFTQSLGASFGFVILTSIIIDIGVQLNIWRVIAVSEKRAQDIANMLLPGLGGFISLLIVFGGLAFNIGNVAGAGLGLQALLGMDVITGSILSAGIAIAIFLIKEAGKAMDRFAQLMGFVMIIAIIYIAISSAPPLAEAALQTFVPLKLDLVTILTLVGGTVGGYITFSGGHRLLDAGIKGTGAVRQVSRSAVMGISVASLVRIFLFLASLGVIGKGLVIDAENPTASVFQLAAGNIGYRLFGLVMFAAAVTSIIGSAYTSVSFIKSFSPRINQHENKVIIAFILISTVIFVLVGKPVSLLIVAGALNGIILPITLAVILLAAYKTRIVGTYKHPVWLAIFGLLVVGIMTYMSCSVLIGYLSGLIQ</sequence>
<comment type="subcellular location">
    <subcellularLocation>
        <location evidence="1">Membrane</location>
        <topology evidence="1">Multi-pass membrane protein</topology>
    </subcellularLocation>
</comment>
<feature type="transmembrane region" description="Helical" evidence="5">
    <location>
        <begin position="37"/>
        <end position="55"/>
    </location>
</feature>
<feature type="transmembrane region" description="Helical" evidence="5">
    <location>
        <begin position="143"/>
        <end position="161"/>
    </location>
</feature>
<organism evidence="6 7">
    <name type="scientific">Pedobacter africanus</name>
    <dbReference type="NCBI Taxonomy" id="151894"/>
    <lineage>
        <taxon>Bacteria</taxon>
        <taxon>Pseudomonadati</taxon>
        <taxon>Bacteroidota</taxon>
        <taxon>Sphingobacteriia</taxon>
        <taxon>Sphingobacteriales</taxon>
        <taxon>Sphingobacteriaceae</taxon>
        <taxon>Pedobacter</taxon>
    </lineage>
</organism>
<evidence type="ECO:0000313" key="6">
    <source>
        <dbReference type="EMBL" id="SMC51921.1"/>
    </source>
</evidence>
<accession>A0A1W1ZUZ8</accession>
<dbReference type="AlphaFoldDB" id="A0A1W1ZUZ8"/>
<feature type="transmembrane region" description="Helical" evidence="5">
    <location>
        <begin position="181"/>
        <end position="201"/>
    </location>
</feature>
<dbReference type="Proteomes" id="UP000192756">
    <property type="component" value="Unassembled WGS sequence"/>
</dbReference>
<feature type="transmembrane region" description="Helical" evidence="5">
    <location>
        <begin position="110"/>
        <end position="131"/>
    </location>
</feature>
<dbReference type="PANTHER" id="PTHR11706">
    <property type="entry name" value="SOLUTE CARRIER PROTEIN FAMILY 11 MEMBER"/>
    <property type="match status" value="1"/>
</dbReference>
<dbReference type="GO" id="GO:0015086">
    <property type="term" value="F:cadmium ion transmembrane transporter activity"/>
    <property type="evidence" value="ECO:0007669"/>
    <property type="project" value="TreeGrafter"/>
</dbReference>
<feature type="transmembrane region" description="Helical" evidence="5">
    <location>
        <begin position="307"/>
        <end position="324"/>
    </location>
</feature>
<evidence type="ECO:0000256" key="3">
    <source>
        <dbReference type="ARBA" id="ARBA00022989"/>
    </source>
</evidence>
<dbReference type="RefSeq" id="WP_084237263.1">
    <property type="nucleotide sequence ID" value="NZ_FWXT01000001.1"/>
</dbReference>
<reference evidence="7" key="1">
    <citation type="submission" date="2017-04" db="EMBL/GenBank/DDBJ databases">
        <authorList>
            <person name="Varghese N."/>
            <person name="Submissions S."/>
        </authorList>
    </citation>
    <scope>NUCLEOTIDE SEQUENCE [LARGE SCALE GENOMIC DNA]</scope>
    <source>
        <strain evidence="7">DSM 12126</strain>
    </source>
</reference>
<dbReference type="STRING" id="151894.SAMN04488524_0979"/>
<dbReference type="InterPro" id="IPR001046">
    <property type="entry name" value="NRAMP_fam"/>
</dbReference>
<evidence type="ECO:0000256" key="5">
    <source>
        <dbReference type="SAM" id="Phobius"/>
    </source>
</evidence>
<evidence type="ECO:0000256" key="2">
    <source>
        <dbReference type="ARBA" id="ARBA00022692"/>
    </source>
</evidence>
<evidence type="ECO:0000313" key="7">
    <source>
        <dbReference type="Proteomes" id="UP000192756"/>
    </source>
</evidence>
<dbReference type="GO" id="GO:0005886">
    <property type="term" value="C:plasma membrane"/>
    <property type="evidence" value="ECO:0007669"/>
    <property type="project" value="TreeGrafter"/>
</dbReference>
<feature type="transmembrane region" description="Helical" evidence="5">
    <location>
        <begin position="269"/>
        <end position="295"/>
    </location>
</feature>
<name>A0A1W1ZUZ8_9SPHI</name>